<dbReference type="InterPro" id="IPR003591">
    <property type="entry name" value="Leu-rich_rpt_typical-subtyp"/>
</dbReference>
<dbReference type="PROSITE" id="PS50893">
    <property type="entry name" value="ABC_TRANSPORTER_2"/>
    <property type="match status" value="1"/>
</dbReference>
<accession>G7K4H2</accession>
<feature type="domain" description="ABC transporter" evidence="12">
    <location>
        <begin position="891"/>
        <end position="1129"/>
    </location>
</feature>
<reference evidence="14" key="3">
    <citation type="submission" date="2015-04" db="UniProtKB">
        <authorList>
            <consortium name="EnsemblPlants"/>
        </authorList>
    </citation>
    <scope>IDENTIFICATION</scope>
    <source>
        <strain evidence="14">cv. Jemalong A17</strain>
    </source>
</reference>
<evidence type="ECO:0000256" key="6">
    <source>
        <dbReference type="ARBA" id="ARBA00022737"/>
    </source>
</evidence>
<evidence type="ECO:0000256" key="11">
    <source>
        <dbReference type="SAM" id="SignalP"/>
    </source>
</evidence>
<keyword evidence="5" id="KW-0812">Transmembrane</keyword>
<evidence type="ECO:0000256" key="4">
    <source>
        <dbReference type="ARBA" id="ARBA00022614"/>
    </source>
</evidence>
<dbReference type="GO" id="GO:0005524">
    <property type="term" value="F:ATP binding"/>
    <property type="evidence" value="ECO:0007669"/>
    <property type="project" value="UniProtKB-KW"/>
</dbReference>
<keyword evidence="10" id="KW-0472">Membrane</keyword>
<evidence type="ECO:0000256" key="5">
    <source>
        <dbReference type="ARBA" id="ARBA00022692"/>
    </source>
</evidence>
<dbReference type="AlphaFoldDB" id="G7K4H2"/>
<keyword evidence="8" id="KW-0067">ATP-binding</keyword>
<evidence type="ECO:0000313" key="15">
    <source>
        <dbReference type="Proteomes" id="UP000002051"/>
    </source>
</evidence>
<keyword evidence="4" id="KW-0433">Leucine-rich repeat</keyword>
<evidence type="ECO:0000256" key="2">
    <source>
        <dbReference type="ARBA" id="ARBA00004167"/>
    </source>
</evidence>
<sequence length="1139" mass="127172">MGWLLILCLQFFLLLTHVISSSHFICCLDDSSSLLQFKASFNIDTTDTNCGKLAYAEVSTWQNGTDCCSWLGVTCDTISGHVIGLDLSCNDLQGIIHPNSTLFHLSHLQTLNLAHNRLFPTQLSSQFGAFVNLTHLNLSDTEIQGEVSSCISHLSNLVSLDLSMNDNLKWIQEVTLKRLLQNETSLTESLFLTIQTCLSSLKGTGLSGNMMSNENTLCLPKLQELYMSANFDLQGQLPKLSCSTSLNILDLSRCQFQGSILQFFSNLTQLTFLSLSGNNVGGELPPSWLSSLKQLTLMDFSGNKLIGRIPDVFGGLTKLKTLYLKNNYLKGQIPSSLFHLTLLSYLDCSSNKLEGYLPDKITGLSNLTALWKYSRKLFYLVNLTNLCLSSNNLSGFVNFKLFSKFQNLESLSLSQNSRLSVNFESDSELFNYSFPRLRVLELSSLSLTELPKSFGEIFPSLVYVDLSNNKLSGRVPNWLPDMFLLQSSNLSRNMFTSIDQFSKHYWLRSLDLSFNSLGGEISLSICMIPQCLANLPFLQVLDMEMNKLYGSVPNTFSSMTFSTLNLNSNQLVGPLPKSLSNCRNLEVLNLGNDIIKDTFPHWLQTLSHLKVLVLRANKLHISIIKLKINRNPFPNLIIFDISCNDFSGPIPKFYAENFEFFYDSVNATTKGIDITYAIIPTIFVSIDFSGNKFEGDIPNVIGELHAIIGLNLSHNKLTGAIPQSFGNLINIESMDLSSNMLTGRIPTELTNLNYLAVLNISQNHLEGAIARGEQFDTFSNDSYVGNYGLCGLPLSKNCNKISPPSTYSDEHEQKFGFCWQPVAIGGMVFGVGLGCFVLLIGKPQWLVSMVGGKPNSRRTRRMRPHERINQNQFIFFYEKSVLYFTICNDLLSVMKVRYAPHLPLVLRGLNCTFRGGLKTGIVGRTGSGKSTLIQTLFRLVEPTAGEVIIDRINISTIGLHDLRSRLSIVPQDPTMLEGTVRSNLDPLEEYTDEQIWEALDKCQLGEEVRKKEGKLDSSVSENGENWSMGQRQLVCLGRVLLKKSKILVLDEATASVDTATDNLIQQTLRQHFMDSTVITIAHRITSVLDSDLVFCFLMLLCIGVGLVEEYDSPTTLLEDKSSSFVKLVAEYTMRSNSNF</sequence>
<dbReference type="eggNOG" id="KOG0054">
    <property type="taxonomic scope" value="Eukaryota"/>
</dbReference>
<dbReference type="InterPro" id="IPR032675">
    <property type="entry name" value="LRR_dom_sf"/>
</dbReference>
<evidence type="ECO:0000256" key="3">
    <source>
        <dbReference type="ARBA" id="ARBA00022448"/>
    </source>
</evidence>
<dbReference type="FunFam" id="3.40.50.300:FF:000163">
    <property type="entry name" value="Multidrug resistance-associated protein member 4"/>
    <property type="match status" value="1"/>
</dbReference>
<dbReference type="Pfam" id="PF13855">
    <property type="entry name" value="LRR_8"/>
    <property type="match status" value="2"/>
</dbReference>
<dbReference type="SUPFAM" id="SSF52047">
    <property type="entry name" value="RNI-like"/>
    <property type="match status" value="1"/>
</dbReference>
<evidence type="ECO:0000256" key="8">
    <source>
        <dbReference type="ARBA" id="ARBA00022840"/>
    </source>
</evidence>
<dbReference type="Proteomes" id="UP000002051">
    <property type="component" value="Chromosome 5"/>
</dbReference>
<dbReference type="HOGENOM" id="CLU_000288_18_3_1"/>
<evidence type="ECO:0000313" key="13">
    <source>
        <dbReference type="EMBL" id="AET00688.1"/>
    </source>
</evidence>
<feature type="signal peptide" evidence="11">
    <location>
        <begin position="1"/>
        <end position="21"/>
    </location>
</feature>
<keyword evidence="7" id="KW-0547">Nucleotide-binding</keyword>
<evidence type="ECO:0000256" key="10">
    <source>
        <dbReference type="ARBA" id="ARBA00023136"/>
    </source>
</evidence>
<dbReference type="EMBL" id="CM001221">
    <property type="protein sequence ID" value="AET00688.1"/>
    <property type="molecule type" value="Genomic_DNA"/>
</dbReference>
<protein>
    <submittedName>
        <fullName evidence="13">Transporter ABC domain protein</fullName>
    </submittedName>
</protein>
<evidence type="ECO:0000256" key="9">
    <source>
        <dbReference type="ARBA" id="ARBA00022989"/>
    </source>
</evidence>
<dbReference type="InterPro" id="IPR027417">
    <property type="entry name" value="P-loop_NTPase"/>
</dbReference>
<dbReference type="Pfam" id="PF08263">
    <property type="entry name" value="LRRNT_2"/>
    <property type="match status" value="1"/>
</dbReference>
<dbReference type="eggNOG" id="KOG0619">
    <property type="taxonomic scope" value="Eukaryota"/>
</dbReference>
<dbReference type="EnsemblPlants" id="AET00688">
    <property type="protein sequence ID" value="AET00688"/>
    <property type="gene ID" value="MTR_5g094820"/>
</dbReference>
<dbReference type="Pfam" id="PF00560">
    <property type="entry name" value="LRR_1"/>
    <property type="match status" value="3"/>
</dbReference>
<dbReference type="CDD" id="cd03244">
    <property type="entry name" value="ABCC_MRP_domain2"/>
    <property type="match status" value="1"/>
</dbReference>
<dbReference type="GO" id="GO:0016020">
    <property type="term" value="C:membrane"/>
    <property type="evidence" value="ECO:0007669"/>
    <property type="project" value="UniProtKB-SubCell"/>
</dbReference>
<organism evidence="13 15">
    <name type="scientific">Medicago truncatula</name>
    <name type="common">Barrel medic</name>
    <name type="synonym">Medicago tribuloides</name>
    <dbReference type="NCBI Taxonomy" id="3880"/>
    <lineage>
        <taxon>Eukaryota</taxon>
        <taxon>Viridiplantae</taxon>
        <taxon>Streptophyta</taxon>
        <taxon>Embryophyta</taxon>
        <taxon>Tracheophyta</taxon>
        <taxon>Spermatophyta</taxon>
        <taxon>Magnoliopsida</taxon>
        <taxon>eudicotyledons</taxon>
        <taxon>Gunneridae</taxon>
        <taxon>Pentapetalae</taxon>
        <taxon>rosids</taxon>
        <taxon>fabids</taxon>
        <taxon>Fabales</taxon>
        <taxon>Fabaceae</taxon>
        <taxon>Papilionoideae</taxon>
        <taxon>50 kb inversion clade</taxon>
        <taxon>NPAAA clade</taxon>
        <taxon>Hologalegina</taxon>
        <taxon>IRL clade</taxon>
        <taxon>Trifolieae</taxon>
        <taxon>Medicago</taxon>
    </lineage>
</organism>
<dbReference type="PANTHER" id="PTHR48065:SF39">
    <property type="entry name" value="TRANSPORTER ABC DOMAIN PROTEIN"/>
    <property type="match status" value="1"/>
</dbReference>
<comment type="subcellular location">
    <subcellularLocation>
        <location evidence="1">Membrane</location>
        <topology evidence="1">Multi-pass membrane protein</topology>
    </subcellularLocation>
    <subcellularLocation>
        <location evidence="2">Membrane</location>
        <topology evidence="2">Single-pass membrane protein</topology>
    </subcellularLocation>
</comment>
<dbReference type="PANTHER" id="PTHR48065">
    <property type="entry name" value="OS10G0469600 PROTEIN"/>
    <property type="match status" value="1"/>
</dbReference>
<evidence type="ECO:0000256" key="7">
    <source>
        <dbReference type="ARBA" id="ARBA00022741"/>
    </source>
</evidence>
<feature type="chain" id="PRO_5014573339" evidence="11">
    <location>
        <begin position="22"/>
        <end position="1139"/>
    </location>
</feature>
<evidence type="ECO:0000259" key="12">
    <source>
        <dbReference type="PROSITE" id="PS50893"/>
    </source>
</evidence>
<dbReference type="InterPro" id="IPR013210">
    <property type="entry name" value="LRR_N_plant-typ"/>
</dbReference>
<keyword evidence="15" id="KW-1185">Reference proteome</keyword>
<dbReference type="Pfam" id="PF00005">
    <property type="entry name" value="ABC_tran"/>
    <property type="match status" value="1"/>
</dbReference>
<dbReference type="FunFam" id="3.80.10.10:FF:000095">
    <property type="entry name" value="LRR receptor-like serine/threonine-protein kinase GSO1"/>
    <property type="match status" value="2"/>
</dbReference>
<keyword evidence="9" id="KW-1133">Transmembrane helix</keyword>
<keyword evidence="3" id="KW-0813">Transport</keyword>
<proteinExistence type="predicted"/>
<dbReference type="Gene3D" id="3.80.10.10">
    <property type="entry name" value="Ribonuclease Inhibitor"/>
    <property type="match status" value="5"/>
</dbReference>
<dbReference type="GO" id="GO:0016887">
    <property type="term" value="F:ATP hydrolysis activity"/>
    <property type="evidence" value="ECO:0007669"/>
    <property type="project" value="InterPro"/>
</dbReference>
<dbReference type="PaxDb" id="3880-AET00688"/>
<reference evidence="13 15" key="1">
    <citation type="journal article" date="2011" name="Nature">
        <title>The Medicago genome provides insight into the evolution of rhizobial symbioses.</title>
        <authorList>
            <person name="Young N.D."/>
            <person name="Debelle F."/>
            <person name="Oldroyd G.E."/>
            <person name="Geurts R."/>
            <person name="Cannon S.B."/>
            <person name="Udvardi M.K."/>
            <person name="Benedito V.A."/>
            <person name="Mayer K.F."/>
            <person name="Gouzy J."/>
            <person name="Schoof H."/>
            <person name="Van de Peer Y."/>
            <person name="Proost S."/>
            <person name="Cook D.R."/>
            <person name="Meyers B.C."/>
            <person name="Spannagl M."/>
            <person name="Cheung F."/>
            <person name="De Mita S."/>
            <person name="Krishnakumar V."/>
            <person name="Gundlach H."/>
            <person name="Zhou S."/>
            <person name="Mudge J."/>
            <person name="Bharti A.K."/>
            <person name="Murray J.D."/>
            <person name="Naoumkina M.A."/>
            <person name="Rosen B."/>
            <person name="Silverstein K.A."/>
            <person name="Tang H."/>
            <person name="Rombauts S."/>
            <person name="Zhao P.X."/>
            <person name="Zhou P."/>
            <person name="Barbe V."/>
            <person name="Bardou P."/>
            <person name="Bechner M."/>
            <person name="Bellec A."/>
            <person name="Berger A."/>
            <person name="Berges H."/>
            <person name="Bidwell S."/>
            <person name="Bisseling T."/>
            <person name="Choisne N."/>
            <person name="Couloux A."/>
            <person name="Denny R."/>
            <person name="Deshpande S."/>
            <person name="Dai X."/>
            <person name="Doyle J.J."/>
            <person name="Dudez A.M."/>
            <person name="Farmer A.D."/>
            <person name="Fouteau S."/>
            <person name="Franken C."/>
            <person name="Gibelin C."/>
            <person name="Gish J."/>
            <person name="Goldstein S."/>
            <person name="Gonzalez A.J."/>
            <person name="Green P.J."/>
            <person name="Hallab A."/>
            <person name="Hartog M."/>
            <person name="Hua A."/>
            <person name="Humphray S.J."/>
            <person name="Jeong D.H."/>
            <person name="Jing Y."/>
            <person name="Jocker A."/>
            <person name="Kenton S.M."/>
            <person name="Kim D.J."/>
            <person name="Klee K."/>
            <person name="Lai H."/>
            <person name="Lang C."/>
            <person name="Lin S."/>
            <person name="Macmil S.L."/>
            <person name="Magdelenat G."/>
            <person name="Matthews L."/>
            <person name="McCorrison J."/>
            <person name="Monaghan E.L."/>
            <person name="Mun J.H."/>
            <person name="Najar F.Z."/>
            <person name="Nicholson C."/>
            <person name="Noirot C."/>
            <person name="O'Bleness M."/>
            <person name="Paule C.R."/>
            <person name="Poulain J."/>
            <person name="Prion F."/>
            <person name="Qin B."/>
            <person name="Qu C."/>
            <person name="Retzel E.F."/>
            <person name="Riddle C."/>
            <person name="Sallet E."/>
            <person name="Samain S."/>
            <person name="Samson N."/>
            <person name="Sanders I."/>
            <person name="Saurat O."/>
            <person name="Scarpelli C."/>
            <person name="Schiex T."/>
            <person name="Segurens B."/>
            <person name="Severin A.J."/>
            <person name="Sherrier D.J."/>
            <person name="Shi R."/>
            <person name="Sims S."/>
            <person name="Singer S.R."/>
            <person name="Sinharoy S."/>
            <person name="Sterck L."/>
            <person name="Viollet A."/>
            <person name="Wang B.B."/>
            <person name="Wang K."/>
            <person name="Wang M."/>
            <person name="Wang X."/>
            <person name="Warfsmann J."/>
            <person name="Weissenbach J."/>
            <person name="White D.D."/>
            <person name="White J.D."/>
            <person name="Wiley G.B."/>
            <person name="Wincker P."/>
            <person name="Xing Y."/>
            <person name="Yang L."/>
            <person name="Yao Z."/>
            <person name="Ying F."/>
            <person name="Zhai J."/>
            <person name="Zhou L."/>
            <person name="Zuber A."/>
            <person name="Denarie J."/>
            <person name="Dixon R.A."/>
            <person name="May G.D."/>
            <person name="Schwartz D.C."/>
            <person name="Rogers J."/>
            <person name="Quetier F."/>
            <person name="Town C.D."/>
            <person name="Roe B.A."/>
        </authorList>
    </citation>
    <scope>NUCLEOTIDE SEQUENCE [LARGE SCALE GENOMIC DNA]</scope>
    <source>
        <strain evidence="13">A17</strain>
        <strain evidence="14 15">cv. Jemalong A17</strain>
    </source>
</reference>
<dbReference type="SUPFAM" id="SSF52540">
    <property type="entry name" value="P-loop containing nucleoside triphosphate hydrolases"/>
    <property type="match status" value="1"/>
</dbReference>
<dbReference type="SUPFAM" id="SSF52058">
    <property type="entry name" value="L domain-like"/>
    <property type="match status" value="1"/>
</dbReference>
<evidence type="ECO:0000313" key="14">
    <source>
        <dbReference type="EnsemblPlants" id="AET00688"/>
    </source>
</evidence>
<evidence type="ECO:0000256" key="1">
    <source>
        <dbReference type="ARBA" id="ARBA00004141"/>
    </source>
</evidence>
<keyword evidence="11" id="KW-0732">Signal</keyword>
<dbReference type="InterPro" id="IPR003439">
    <property type="entry name" value="ABC_transporter-like_ATP-bd"/>
</dbReference>
<dbReference type="SMART" id="SM00369">
    <property type="entry name" value="LRR_TYP"/>
    <property type="match status" value="12"/>
</dbReference>
<name>G7K4H2_MEDTR</name>
<dbReference type="Gene3D" id="3.40.50.300">
    <property type="entry name" value="P-loop containing nucleotide triphosphate hydrolases"/>
    <property type="match status" value="1"/>
</dbReference>
<gene>
    <name evidence="13" type="ordered locus">MTR_5g094820</name>
</gene>
<reference evidence="13 15" key="2">
    <citation type="journal article" date="2014" name="BMC Genomics">
        <title>An improved genome release (version Mt4.0) for the model legume Medicago truncatula.</title>
        <authorList>
            <person name="Tang H."/>
            <person name="Krishnakumar V."/>
            <person name="Bidwell S."/>
            <person name="Rosen B."/>
            <person name="Chan A."/>
            <person name="Zhou S."/>
            <person name="Gentzbittel L."/>
            <person name="Childs K.L."/>
            <person name="Yandell M."/>
            <person name="Gundlach H."/>
            <person name="Mayer K.F."/>
            <person name="Schwartz D.C."/>
            <person name="Town C.D."/>
        </authorList>
    </citation>
    <scope>GENOME REANNOTATION</scope>
    <source>
        <strain evidence="14 15">cv. Jemalong A17</strain>
    </source>
</reference>
<keyword evidence="6" id="KW-0677">Repeat</keyword>
<dbReference type="InterPro" id="IPR003593">
    <property type="entry name" value="AAA+_ATPase"/>
</dbReference>
<dbReference type="SMART" id="SM00382">
    <property type="entry name" value="AAA"/>
    <property type="match status" value="1"/>
</dbReference>
<dbReference type="OMA" id="PHERINQ"/>
<dbReference type="InterPro" id="IPR001611">
    <property type="entry name" value="Leu-rich_rpt"/>
</dbReference>